<dbReference type="AlphaFoldDB" id="A0A1I0CSD6"/>
<dbReference type="InterPro" id="IPR041471">
    <property type="entry name" value="UvrB_inter"/>
</dbReference>
<keyword evidence="4 13" id="KW-0227">DNA damage</keyword>
<dbReference type="HAMAP" id="MF_00969">
    <property type="entry name" value="TRCF"/>
    <property type="match status" value="1"/>
</dbReference>
<dbReference type="Gene3D" id="3.40.50.11180">
    <property type="match status" value="1"/>
</dbReference>
<evidence type="ECO:0000313" key="17">
    <source>
        <dbReference type="Proteomes" id="UP000199568"/>
    </source>
</evidence>
<dbReference type="GO" id="GO:0003684">
    <property type="term" value="F:damaged DNA binding"/>
    <property type="evidence" value="ECO:0007669"/>
    <property type="project" value="InterPro"/>
</dbReference>
<evidence type="ECO:0000256" key="3">
    <source>
        <dbReference type="ARBA" id="ARBA00022741"/>
    </source>
</evidence>
<dbReference type="InterPro" id="IPR004576">
    <property type="entry name" value="Mfd"/>
</dbReference>
<accession>A0A1I0CSD6</accession>
<dbReference type="EMBL" id="FOHU01000006">
    <property type="protein sequence ID" value="SET22712.1"/>
    <property type="molecule type" value="Genomic_DNA"/>
</dbReference>
<reference evidence="16 17" key="1">
    <citation type="submission" date="2016-10" db="EMBL/GenBank/DDBJ databases">
        <authorList>
            <person name="de Groot N.N."/>
        </authorList>
    </citation>
    <scope>NUCLEOTIDE SEQUENCE [LARGE SCALE GENOMIC DNA]</scope>
    <source>
        <strain evidence="16 17">DSM 18979</strain>
    </source>
</reference>
<dbReference type="Gene3D" id="3.90.1150.50">
    <property type="entry name" value="Transcription-repair-coupling factor, D7 domain"/>
    <property type="match status" value="1"/>
</dbReference>
<comment type="similarity">
    <text evidence="11 13">In the C-terminal section; belongs to the helicase family. RecG subfamily.</text>
</comment>
<dbReference type="PROSITE" id="PS51194">
    <property type="entry name" value="HELICASE_CTER"/>
    <property type="match status" value="1"/>
</dbReference>
<gene>
    <name evidence="13" type="primary">mfd</name>
    <name evidence="16" type="ORF">SAMN05660297_01744</name>
</gene>
<evidence type="ECO:0000256" key="5">
    <source>
        <dbReference type="ARBA" id="ARBA00022801"/>
    </source>
</evidence>
<keyword evidence="5 13" id="KW-0378">Hydrolase</keyword>
<evidence type="ECO:0000259" key="14">
    <source>
        <dbReference type="PROSITE" id="PS51192"/>
    </source>
</evidence>
<protein>
    <recommendedName>
        <fullName evidence="12 13">Transcription-repair-coupling factor</fullName>
        <shortName evidence="13">TRCF</shortName>
        <ecNumber evidence="13">3.6.4.-</ecNumber>
    </recommendedName>
</protein>
<dbReference type="InterPro" id="IPR003711">
    <property type="entry name" value="CarD-like/TRCF_RID"/>
</dbReference>
<dbReference type="EC" id="3.6.4.-" evidence="13"/>
<evidence type="ECO:0000256" key="6">
    <source>
        <dbReference type="ARBA" id="ARBA00022806"/>
    </source>
</evidence>
<dbReference type="SMART" id="SM00982">
    <property type="entry name" value="TRCF"/>
    <property type="match status" value="1"/>
</dbReference>
<dbReference type="STRING" id="426128.SAMN05660297_01744"/>
<dbReference type="RefSeq" id="WP_090442388.1">
    <property type="nucleotide sequence ID" value="NZ_FOHU01000006.1"/>
</dbReference>
<evidence type="ECO:0000256" key="2">
    <source>
        <dbReference type="ARBA" id="ARBA00022490"/>
    </source>
</evidence>
<dbReference type="InterPro" id="IPR036101">
    <property type="entry name" value="CarD-like/TRCF_RID_sf"/>
</dbReference>
<dbReference type="GO" id="GO:0003678">
    <property type="term" value="F:DNA helicase activity"/>
    <property type="evidence" value="ECO:0007669"/>
    <property type="project" value="TreeGrafter"/>
</dbReference>
<organism evidence="16 17">
    <name type="scientific">Natronincola peptidivorans</name>
    <dbReference type="NCBI Taxonomy" id="426128"/>
    <lineage>
        <taxon>Bacteria</taxon>
        <taxon>Bacillati</taxon>
        <taxon>Bacillota</taxon>
        <taxon>Clostridia</taxon>
        <taxon>Peptostreptococcales</taxon>
        <taxon>Natronincolaceae</taxon>
        <taxon>Natronincola</taxon>
    </lineage>
</organism>
<evidence type="ECO:0000259" key="15">
    <source>
        <dbReference type="PROSITE" id="PS51194"/>
    </source>
</evidence>
<comment type="function">
    <text evidence="13">Couples transcription and DNA repair by recognizing RNA polymerase (RNAP) stalled at DNA lesions. Mediates ATP-dependent release of RNAP and its truncated transcript from the DNA, and recruitment of nucleotide excision repair machinery to the damaged site.</text>
</comment>
<dbReference type="PANTHER" id="PTHR47964">
    <property type="entry name" value="ATP-DEPENDENT DNA HELICASE HOMOLOG RECG, CHLOROPLASTIC"/>
    <property type="match status" value="1"/>
</dbReference>
<dbReference type="GO" id="GO:0005737">
    <property type="term" value="C:cytoplasm"/>
    <property type="evidence" value="ECO:0007669"/>
    <property type="project" value="UniProtKB-SubCell"/>
</dbReference>
<dbReference type="OrthoDB" id="9804325at2"/>
<dbReference type="InterPro" id="IPR047112">
    <property type="entry name" value="RecG/Mfd"/>
</dbReference>
<dbReference type="SMART" id="SM00487">
    <property type="entry name" value="DEXDc"/>
    <property type="match status" value="1"/>
</dbReference>
<keyword evidence="7 13" id="KW-0067">ATP-binding</keyword>
<keyword evidence="17" id="KW-1185">Reference proteome</keyword>
<keyword evidence="9 13" id="KW-0234">DNA repair</keyword>
<evidence type="ECO:0000313" key="16">
    <source>
        <dbReference type="EMBL" id="SET22712.1"/>
    </source>
</evidence>
<dbReference type="Pfam" id="PF03461">
    <property type="entry name" value="TRCF"/>
    <property type="match status" value="1"/>
</dbReference>
<dbReference type="Gene3D" id="2.40.10.170">
    <property type="match status" value="1"/>
</dbReference>
<evidence type="ECO:0000256" key="7">
    <source>
        <dbReference type="ARBA" id="ARBA00022840"/>
    </source>
</evidence>
<dbReference type="InterPro" id="IPR001650">
    <property type="entry name" value="Helicase_C-like"/>
</dbReference>
<comment type="subcellular location">
    <subcellularLocation>
        <location evidence="1 13">Cytoplasm</location>
    </subcellularLocation>
</comment>
<keyword evidence="2 13" id="KW-0963">Cytoplasm</keyword>
<dbReference type="GO" id="GO:0005524">
    <property type="term" value="F:ATP binding"/>
    <property type="evidence" value="ECO:0007669"/>
    <property type="project" value="UniProtKB-UniRule"/>
</dbReference>
<dbReference type="Pfam" id="PF02559">
    <property type="entry name" value="CarD_TRCF_RID"/>
    <property type="match status" value="1"/>
</dbReference>
<evidence type="ECO:0000256" key="4">
    <source>
        <dbReference type="ARBA" id="ARBA00022763"/>
    </source>
</evidence>
<dbReference type="Pfam" id="PF00271">
    <property type="entry name" value="Helicase_C"/>
    <property type="match status" value="1"/>
</dbReference>
<dbReference type="FunFam" id="3.40.50.300:FF:000546">
    <property type="entry name" value="Transcription-repair-coupling factor"/>
    <property type="match status" value="1"/>
</dbReference>
<dbReference type="SUPFAM" id="SSF52540">
    <property type="entry name" value="P-loop containing nucleoside triphosphate hydrolases"/>
    <property type="match status" value="4"/>
</dbReference>
<dbReference type="SMART" id="SM00490">
    <property type="entry name" value="HELICc"/>
    <property type="match status" value="1"/>
</dbReference>
<dbReference type="InterPro" id="IPR037235">
    <property type="entry name" value="TRCF-like_C_D7"/>
</dbReference>
<dbReference type="CDD" id="cd17991">
    <property type="entry name" value="DEXHc_TRCF"/>
    <property type="match status" value="1"/>
</dbReference>
<dbReference type="GO" id="GO:0006355">
    <property type="term" value="P:regulation of DNA-templated transcription"/>
    <property type="evidence" value="ECO:0007669"/>
    <property type="project" value="UniProtKB-UniRule"/>
</dbReference>
<dbReference type="PROSITE" id="PS51192">
    <property type="entry name" value="HELICASE_ATP_BIND_1"/>
    <property type="match status" value="1"/>
</dbReference>
<dbReference type="InterPro" id="IPR005118">
    <property type="entry name" value="TRCF_C"/>
</dbReference>
<evidence type="ECO:0000256" key="9">
    <source>
        <dbReference type="ARBA" id="ARBA00023204"/>
    </source>
</evidence>
<dbReference type="SUPFAM" id="SSF141259">
    <property type="entry name" value="CarD-like"/>
    <property type="match status" value="1"/>
</dbReference>
<sequence length="1174" mass="135013">MEKNILLSPMQHSMQYIQLMQALKEKKTPIGLYGLNDSQKSHITYGIYQSLKQQVCILTYSELEAQQIYQDLKFYLQEKVLFFPTKDIVFYDMEATSEEANEERIKTLDKLLEGGDQVVVASIEALLLKLTPLEIYKKCQVIFKLGERVNLNQITETFIMQGYERTERVDSKGQFSIRGGIIDIFPPAEEKPLRVELFDDEIDSIRCFEVETQKSIEKLQEIKIFPATEIIIETENHGKTISKIQQELKGSLRKLEAPTAEKLKRKIAEIVEKLENQGNFKGIQKFLPYIYDKDTSLMDYLQQEAVIIIDEPDRGKDKIKGFHEEFRESFKTLLERGEVLPNQIQLLFTYEEIIKTLKQYKLVTSSLLPRNHPDFPPEEIISFTARTVQTFQGKITHLVEEIKGLKGKGYTILLLPTTKEKSLKLLEILKEEEIPVNYAVKDTNGLAANQVTILQGNLHRGFEYLDIKFIVMTDYEIYGVHKKKKQKPKRKDAAPIKSFIDLQVGDHVVHEGHGIGKYVGIEELKVDGIKKDYLKIRYSGEDNLYVPTDQMDLIQKYIGADDKTPKLNKLGGTEWVKAKAKAKKAIEDMAQQLLKLYAEREESKGYSFSVDTEWQKQFEYLFPYEETPDQLKAIEEVKKDMEKERPMDRLLCGDVGYGKTEVAIRGAFKAVMDGKQVAILVPTTILAQQHYNNFKERFSGFPVTVEMLSRFRTPSQQKQTLENLRTGNVDILIGTHRLLSKDVVFKDLGFLIVDEEQRFGVKHKEILKQLKKSVDVLTLTATPIPRTLHMSMVGIRDMSLIEDPPEERYPVQTYVAAYNEALIADAMIKEIARGGQIYYVYNRVQGIHQVATRLASLVPQARIAVGHGQMSERQLEKLMLEYYQGEYDVLVCTTIIETGLDIANVNTIIIQDADRLGLSQLYQLRGRVGRSNRQGYAYLLYERDKILSEVAEKRLKAIKEFTEFGSGFKIAMRDLEIRGAGNLLGSEQHGHMASIGYDLYVKLLGETLGELKGQVVEKYEDTMMELNVDAYIAEKYIANQSHKIEIYKKIASIRNQEDMYAIEEEIEDRFGDLPESVRNLLLISYIKAMAKNLKVEAITQKQSNIRIQFKDATVLKPENIAEVMEQYHRKIAIHGGNPPHFVYKIQNKDQYRILMDIKDIIEKISGFKKTTIQI</sequence>
<comment type="similarity">
    <text evidence="10 13">In the N-terminal section; belongs to the UvrB family.</text>
</comment>
<dbReference type="Pfam" id="PF00270">
    <property type="entry name" value="DEAD"/>
    <property type="match status" value="1"/>
</dbReference>
<evidence type="ECO:0000256" key="8">
    <source>
        <dbReference type="ARBA" id="ARBA00023125"/>
    </source>
</evidence>
<dbReference type="GO" id="GO:0016787">
    <property type="term" value="F:hydrolase activity"/>
    <property type="evidence" value="ECO:0007669"/>
    <property type="project" value="UniProtKB-KW"/>
</dbReference>
<evidence type="ECO:0000256" key="11">
    <source>
        <dbReference type="ARBA" id="ARBA00061399"/>
    </source>
</evidence>
<keyword evidence="3 13" id="KW-0547">Nucleotide-binding</keyword>
<keyword evidence="6" id="KW-0347">Helicase</keyword>
<keyword evidence="8 13" id="KW-0238">DNA-binding</keyword>
<feature type="domain" description="Helicase C-terminal" evidence="15">
    <location>
        <begin position="823"/>
        <end position="976"/>
    </location>
</feature>
<dbReference type="Proteomes" id="UP000199568">
    <property type="component" value="Unassembled WGS sequence"/>
</dbReference>
<dbReference type="InterPro" id="IPR014001">
    <property type="entry name" value="Helicase_ATP-bd"/>
</dbReference>
<evidence type="ECO:0000256" key="1">
    <source>
        <dbReference type="ARBA" id="ARBA00004496"/>
    </source>
</evidence>
<feature type="domain" description="Helicase ATP-binding" evidence="14">
    <location>
        <begin position="640"/>
        <end position="801"/>
    </location>
</feature>
<dbReference type="InterPro" id="IPR027417">
    <property type="entry name" value="P-loop_NTPase"/>
</dbReference>
<dbReference type="Pfam" id="PF17757">
    <property type="entry name" value="UvrB_inter"/>
    <property type="match status" value="1"/>
</dbReference>
<dbReference type="SMART" id="SM01058">
    <property type="entry name" value="CarD_TRCF"/>
    <property type="match status" value="1"/>
</dbReference>
<dbReference type="SUPFAM" id="SSF143517">
    <property type="entry name" value="TRCF domain-like"/>
    <property type="match status" value="1"/>
</dbReference>
<dbReference type="NCBIfam" id="TIGR00580">
    <property type="entry name" value="mfd"/>
    <property type="match status" value="1"/>
</dbReference>
<dbReference type="GO" id="GO:0000716">
    <property type="term" value="P:transcription-coupled nucleotide-excision repair, DNA damage recognition"/>
    <property type="evidence" value="ECO:0007669"/>
    <property type="project" value="UniProtKB-UniRule"/>
</dbReference>
<dbReference type="Gene3D" id="3.40.50.300">
    <property type="entry name" value="P-loop containing nucleotide triphosphate hydrolases"/>
    <property type="match status" value="2"/>
</dbReference>
<dbReference type="PANTHER" id="PTHR47964:SF1">
    <property type="entry name" value="ATP-DEPENDENT DNA HELICASE HOMOLOG RECG, CHLOROPLASTIC"/>
    <property type="match status" value="1"/>
</dbReference>
<dbReference type="Gene3D" id="3.30.2060.10">
    <property type="entry name" value="Penicillin-binding protein 1b domain"/>
    <property type="match status" value="1"/>
</dbReference>
<dbReference type="InterPro" id="IPR011545">
    <property type="entry name" value="DEAD/DEAH_box_helicase_dom"/>
</dbReference>
<proteinExistence type="inferred from homology"/>
<evidence type="ECO:0000256" key="10">
    <source>
        <dbReference type="ARBA" id="ARBA00061104"/>
    </source>
</evidence>
<evidence type="ECO:0000256" key="12">
    <source>
        <dbReference type="ARBA" id="ARBA00070128"/>
    </source>
</evidence>
<evidence type="ECO:0000256" key="13">
    <source>
        <dbReference type="HAMAP-Rule" id="MF_00969"/>
    </source>
</evidence>
<name>A0A1I0CSD6_9FIRM</name>